<reference evidence="2 3" key="1">
    <citation type="submission" date="2020-05" db="EMBL/GenBank/DDBJ databases">
        <title>WGS assembly of Panicum virgatum.</title>
        <authorList>
            <person name="Lovell J.T."/>
            <person name="Jenkins J."/>
            <person name="Shu S."/>
            <person name="Juenger T.E."/>
            <person name="Schmutz J."/>
        </authorList>
    </citation>
    <scope>NUCLEOTIDE SEQUENCE [LARGE SCALE GENOMIC DNA]</scope>
    <source>
        <strain evidence="3">cv. AP13</strain>
    </source>
</reference>
<accession>A0A8T0RDB4</accession>
<sequence>MRPEATGSGEEGVTGGLIQQGRGLGRPGPARTRPRAPGSGKDGGLGQASGGCIQRPRRRASPGGAVPVRIQRTRRTAAAVYEDDDGSGRILHQKPPSLE</sequence>
<proteinExistence type="predicted"/>
<feature type="compositionally biased region" description="Low complexity" evidence="1">
    <location>
        <begin position="16"/>
        <end position="38"/>
    </location>
</feature>
<evidence type="ECO:0000313" key="3">
    <source>
        <dbReference type="Proteomes" id="UP000823388"/>
    </source>
</evidence>
<name>A0A8T0RDB4_PANVG</name>
<comment type="caution">
    <text evidence="2">The sequence shown here is derived from an EMBL/GenBank/DDBJ whole genome shotgun (WGS) entry which is preliminary data.</text>
</comment>
<evidence type="ECO:0000256" key="1">
    <source>
        <dbReference type="SAM" id="MobiDB-lite"/>
    </source>
</evidence>
<evidence type="ECO:0000313" key="2">
    <source>
        <dbReference type="EMBL" id="KAG2583098.1"/>
    </source>
</evidence>
<keyword evidence="3" id="KW-1185">Reference proteome</keyword>
<dbReference type="EMBL" id="CM029047">
    <property type="protein sequence ID" value="KAG2583098.1"/>
    <property type="molecule type" value="Genomic_DNA"/>
</dbReference>
<dbReference type="Proteomes" id="UP000823388">
    <property type="component" value="Chromosome 6K"/>
</dbReference>
<dbReference type="AlphaFoldDB" id="A0A8T0RDB4"/>
<feature type="compositionally biased region" description="Gly residues" evidence="1">
    <location>
        <begin position="40"/>
        <end position="49"/>
    </location>
</feature>
<feature type="region of interest" description="Disordered" evidence="1">
    <location>
        <begin position="1"/>
        <end position="99"/>
    </location>
</feature>
<gene>
    <name evidence="2" type="ORF">PVAP13_6KG148830</name>
</gene>
<protein>
    <submittedName>
        <fullName evidence="2">Uncharacterized protein</fullName>
    </submittedName>
</protein>
<organism evidence="2 3">
    <name type="scientific">Panicum virgatum</name>
    <name type="common">Blackwell switchgrass</name>
    <dbReference type="NCBI Taxonomy" id="38727"/>
    <lineage>
        <taxon>Eukaryota</taxon>
        <taxon>Viridiplantae</taxon>
        <taxon>Streptophyta</taxon>
        <taxon>Embryophyta</taxon>
        <taxon>Tracheophyta</taxon>
        <taxon>Spermatophyta</taxon>
        <taxon>Magnoliopsida</taxon>
        <taxon>Liliopsida</taxon>
        <taxon>Poales</taxon>
        <taxon>Poaceae</taxon>
        <taxon>PACMAD clade</taxon>
        <taxon>Panicoideae</taxon>
        <taxon>Panicodae</taxon>
        <taxon>Paniceae</taxon>
        <taxon>Panicinae</taxon>
        <taxon>Panicum</taxon>
        <taxon>Panicum sect. Hiantes</taxon>
    </lineage>
</organism>